<dbReference type="Proteomes" id="UP001522868">
    <property type="component" value="Unassembled WGS sequence"/>
</dbReference>
<feature type="domain" description="Histidine kinase/HSP90-like ATPase" evidence="3">
    <location>
        <begin position="21"/>
        <end position="131"/>
    </location>
</feature>
<keyword evidence="4" id="KW-0547">Nucleotide-binding</keyword>
<keyword evidence="1" id="KW-0418">Kinase</keyword>
<dbReference type="InterPro" id="IPR036890">
    <property type="entry name" value="HATPase_C_sf"/>
</dbReference>
<proteinExistence type="predicted"/>
<feature type="compositionally biased region" description="Basic and acidic residues" evidence="2">
    <location>
        <begin position="94"/>
        <end position="105"/>
    </location>
</feature>
<evidence type="ECO:0000256" key="2">
    <source>
        <dbReference type="SAM" id="MobiDB-lite"/>
    </source>
</evidence>
<dbReference type="PANTHER" id="PTHR35526">
    <property type="entry name" value="ANTI-SIGMA-F FACTOR RSBW-RELATED"/>
    <property type="match status" value="1"/>
</dbReference>
<dbReference type="Gene3D" id="3.30.565.10">
    <property type="entry name" value="Histidine kinase-like ATPase, C-terminal domain"/>
    <property type="match status" value="1"/>
</dbReference>
<dbReference type="InterPro" id="IPR050267">
    <property type="entry name" value="Anti-sigma-factor_SerPK"/>
</dbReference>
<organism evidence="4 5">
    <name type="scientific">Streptomyces lichenis</name>
    <dbReference type="NCBI Taxonomy" id="2306967"/>
    <lineage>
        <taxon>Bacteria</taxon>
        <taxon>Bacillati</taxon>
        <taxon>Actinomycetota</taxon>
        <taxon>Actinomycetes</taxon>
        <taxon>Kitasatosporales</taxon>
        <taxon>Streptomycetaceae</taxon>
        <taxon>Streptomyces</taxon>
    </lineage>
</organism>
<evidence type="ECO:0000313" key="5">
    <source>
        <dbReference type="Proteomes" id="UP001522868"/>
    </source>
</evidence>
<reference evidence="4 5" key="1">
    <citation type="submission" date="2022-04" db="EMBL/GenBank/DDBJ databases">
        <title>Streptomyces sp. nov. LCR6-01 isolated from Lichen of Dirinaria sp.</title>
        <authorList>
            <person name="Kanchanasin P."/>
            <person name="Tanasupawat S."/>
            <person name="Phongsopitanun W."/>
        </authorList>
    </citation>
    <scope>NUCLEOTIDE SEQUENCE [LARGE SCALE GENOMIC DNA]</scope>
    <source>
        <strain evidence="4 5">LCR6-01</strain>
    </source>
</reference>
<keyword evidence="1" id="KW-0808">Transferase</keyword>
<evidence type="ECO:0000256" key="1">
    <source>
        <dbReference type="ARBA" id="ARBA00022527"/>
    </source>
</evidence>
<dbReference type="RefSeq" id="WP_248635193.1">
    <property type="nucleotide sequence ID" value="NZ_JALPTH010000018.1"/>
</dbReference>
<evidence type="ECO:0000313" key="4">
    <source>
        <dbReference type="EMBL" id="MCK8679497.1"/>
    </source>
</evidence>
<keyword evidence="1" id="KW-0723">Serine/threonine-protein kinase</keyword>
<dbReference type="EMBL" id="JALPTH010000018">
    <property type="protein sequence ID" value="MCK8679497.1"/>
    <property type="molecule type" value="Genomic_DNA"/>
</dbReference>
<name>A0ABT0IDU3_9ACTN</name>
<dbReference type="Pfam" id="PF13581">
    <property type="entry name" value="HATPase_c_2"/>
    <property type="match status" value="1"/>
</dbReference>
<keyword evidence="4" id="KW-0067">ATP-binding</keyword>
<comment type="caution">
    <text evidence="4">The sequence shown here is derived from an EMBL/GenBank/DDBJ whole genome shotgun (WGS) entry which is preliminary data.</text>
</comment>
<dbReference type="PANTHER" id="PTHR35526:SF3">
    <property type="entry name" value="ANTI-SIGMA-F FACTOR RSBW"/>
    <property type="match status" value="1"/>
</dbReference>
<dbReference type="GO" id="GO:0005524">
    <property type="term" value="F:ATP binding"/>
    <property type="evidence" value="ECO:0007669"/>
    <property type="project" value="UniProtKB-KW"/>
</dbReference>
<gene>
    <name evidence="4" type="ORF">M1O15_19285</name>
</gene>
<keyword evidence="5" id="KW-1185">Reference proteome</keyword>
<dbReference type="CDD" id="cd16936">
    <property type="entry name" value="HATPase_RsbW-like"/>
    <property type="match status" value="1"/>
</dbReference>
<feature type="region of interest" description="Disordered" evidence="2">
    <location>
        <begin position="81"/>
        <end position="105"/>
    </location>
</feature>
<feature type="region of interest" description="Disordered" evidence="2">
    <location>
        <begin position="1"/>
        <end position="24"/>
    </location>
</feature>
<sequence>MPQSMTRAHPIGHPGYHETLPRSPESAATARRLVRLALTAWGLREMVEDAVLVVSELAGNAVRHAEARTVRVTVERPAPGRVRISVTDGSKVPPEPRRAGARDENGRGLVLVTALAGDWGTTSLPTGKAVWAELGGRRDR</sequence>
<protein>
    <submittedName>
        <fullName evidence="4">ATP-binding protein</fullName>
    </submittedName>
</protein>
<dbReference type="InterPro" id="IPR003594">
    <property type="entry name" value="HATPase_dom"/>
</dbReference>
<evidence type="ECO:0000259" key="3">
    <source>
        <dbReference type="Pfam" id="PF13581"/>
    </source>
</evidence>
<dbReference type="SUPFAM" id="SSF55874">
    <property type="entry name" value="ATPase domain of HSP90 chaperone/DNA topoisomerase II/histidine kinase"/>
    <property type="match status" value="1"/>
</dbReference>
<accession>A0ABT0IDU3</accession>